<gene>
    <name evidence="8" type="primary">fliD</name>
    <name evidence="8" type="ORF">ACFFHF_21940</name>
</gene>
<organism evidence="8 9">
    <name type="scientific">Robertmurraya beringensis</name>
    <dbReference type="NCBI Taxonomy" id="641660"/>
    <lineage>
        <taxon>Bacteria</taxon>
        <taxon>Bacillati</taxon>
        <taxon>Bacillota</taxon>
        <taxon>Bacilli</taxon>
        <taxon>Bacillales</taxon>
        <taxon>Bacillaceae</taxon>
        <taxon>Robertmurraya</taxon>
    </lineage>
</organism>
<evidence type="ECO:0000313" key="9">
    <source>
        <dbReference type="Proteomes" id="UP001589738"/>
    </source>
</evidence>
<keyword evidence="9" id="KW-1185">Reference proteome</keyword>
<comment type="function">
    <text evidence="5">Required for morphogenesis and for the elongation of the flagellar filament by facilitating polymerization of the flagellin monomers at the tip of growing filament. Forms a capping structure, which prevents flagellin subunits (transported through the central channel of the flagellum) from leaking out without polymerization at the distal end.</text>
</comment>
<evidence type="ECO:0000256" key="4">
    <source>
        <dbReference type="ARBA" id="ARBA00023143"/>
    </source>
</evidence>
<dbReference type="PANTHER" id="PTHR30288:SF0">
    <property type="entry name" value="FLAGELLAR HOOK-ASSOCIATED PROTEIN 2"/>
    <property type="match status" value="1"/>
</dbReference>
<comment type="caution">
    <text evidence="8">The sequence shown here is derived from an EMBL/GenBank/DDBJ whole genome shotgun (WGS) entry which is preliminary data.</text>
</comment>
<evidence type="ECO:0000256" key="1">
    <source>
        <dbReference type="ARBA" id="ARBA00009764"/>
    </source>
</evidence>
<keyword evidence="8" id="KW-0969">Cilium</keyword>
<comment type="subunit">
    <text evidence="2 5">Homopentamer.</text>
</comment>
<dbReference type="Pfam" id="PF07195">
    <property type="entry name" value="FliD_C"/>
    <property type="match status" value="1"/>
</dbReference>
<feature type="domain" description="Flagellar hook-associated protein 2 N-terminal" evidence="6">
    <location>
        <begin position="8"/>
        <end position="104"/>
    </location>
</feature>
<accession>A0ABV6KX75</accession>
<keyword evidence="3" id="KW-0175">Coiled coil</keyword>
<proteinExistence type="inferred from homology"/>
<evidence type="ECO:0000259" key="6">
    <source>
        <dbReference type="Pfam" id="PF02465"/>
    </source>
</evidence>
<name>A0ABV6KX75_9BACI</name>
<dbReference type="Proteomes" id="UP001589738">
    <property type="component" value="Unassembled WGS sequence"/>
</dbReference>
<evidence type="ECO:0000256" key="2">
    <source>
        <dbReference type="ARBA" id="ARBA00011255"/>
    </source>
</evidence>
<feature type="domain" description="Flagellar hook-associated protein 2 C-terminal" evidence="7">
    <location>
        <begin position="399"/>
        <end position="662"/>
    </location>
</feature>
<evidence type="ECO:0000313" key="8">
    <source>
        <dbReference type="EMBL" id="MFC0477854.1"/>
    </source>
</evidence>
<protein>
    <recommendedName>
        <fullName evidence="5">Flagellar hook-associated protein 2</fullName>
        <shortName evidence="5">HAP2</shortName>
    </recommendedName>
    <alternativeName>
        <fullName evidence="5">Flagellar cap protein</fullName>
    </alternativeName>
</protein>
<dbReference type="Pfam" id="PF02465">
    <property type="entry name" value="FliD_N"/>
    <property type="match status" value="1"/>
</dbReference>
<keyword evidence="8" id="KW-0282">Flagellum</keyword>
<dbReference type="InterPro" id="IPR010809">
    <property type="entry name" value="FliD_C"/>
</dbReference>
<dbReference type="InterPro" id="IPR040026">
    <property type="entry name" value="FliD"/>
</dbReference>
<evidence type="ECO:0000259" key="7">
    <source>
        <dbReference type="Pfam" id="PF07195"/>
    </source>
</evidence>
<dbReference type="PANTHER" id="PTHR30288">
    <property type="entry name" value="FLAGELLAR CAP/ASSEMBLY PROTEIN FLID"/>
    <property type="match status" value="1"/>
</dbReference>
<evidence type="ECO:0000256" key="5">
    <source>
        <dbReference type="RuleBase" id="RU362066"/>
    </source>
</evidence>
<dbReference type="EMBL" id="JBHLUU010000125">
    <property type="protein sequence ID" value="MFC0477854.1"/>
    <property type="molecule type" value="Genomic_DNA"/>
</dbReference>
<comment type="subcellular location">
    <subcellularLocation>
        <location evidence="5">Secreted</location>
    </subcellularLocation>
    <subcellularLocation>
        <location evidence="5">Bacterial flagellum</location>
    </subcellularLocation>
</comment>
<sequence>MRIGGLASGMDVDTLVSDLMKAERIPLDKLKQKKQVLEWQRDEYRSMNTLLLNFRTELMNMKLSSAYRARLTTSSDEAKVSATANSSAALASYSIQSVENLASATSKVTNDLTGKITGEGKKIDFTKSLYDESANFHDQTFNWTTGSPKSETIQVSGSPIKVDLKGGASILRTDLMNVNVNGVAYEVVTGSFTDPVKKQVMIDSVTGELTFNNSVSDGSTVKVDFIASKSVQEIKTSAVTRTFSINQVALSSSSSIQSIKIGTSDYTKSGSQIMDGSNVVGNIANDGTVTMLTDIAADIDIQISYEEKFSTFNIKTAGPDNTFATENFNIAATSSFNSLITKVNDSNVGVTMFYDSASDRMTLTRKVTGDFNKSGEDISLTGDLINNVLKFNTASTTEGKNAIFTINNLRTERTTNTFEISGVTFTLKTPFASNNGPVGINISNNTEQVFENIKSFILKYNELIGKIKGEVQEERYRTYTPLTDEQRETLTDKQQEQWEERAKSGMLRRDPTLSSLLTKMRIDFSTPISNTEVNPLYKQLASIGIKTTSNYLEGGKLEIDEATLKKAIEANPTSVEKLFNATGTTDGEKGIAQRLTDTVNASLDKLRSKAGNSFSTNNQFEIGKLLNDVDTKINRFEERLLKVEDRYWARFTAMEKAIQRSNEQMAQLTSYMS</sequence>
<reference evidence="8 9" key="1">
    <citation type="submission" date="2024-09" db="EMBL/GenBank/DDBJ databases">
        <authorList>
            <person name="Sun Q."/>
            <person name="Mori K."/>
        </authorList>
    </citation>
    <scope>NUCLEOTIDE SEQUENCE [LARGE SCALE GENOMIC DNA]</scope>
    <source>
        <strain evidence="8 9">CGMCC 1.9126</strain>
    </source>
</reference>
<keyword evidence="8" id="KW-0966">Cell projection</keyword>
<dbReference type="InterPro" id="IPR003481">
    <property type="entry name" value="FliD_N"/>
</dbReference>
<keyword evidence="4 5" id="KW-0975">Bacterial flagellum</keyword>
<comment type="similarity">
    <text evidence="1 5">Belongs to the FliD family.</text>
</comment>
<evidence type="ECO:0000256" key="3">
    <source>
        <dbReference type="ARBA" id="ARBA00023054"/>
    </source>
</evidence>
<dbReference type="RefSeq" id="WP_377059043.1">
    <property type="nucleotide sequence ID" value="NZ_JBHLUU010000125.1"/>
</dbReference>
<keyword evidence="5" id="KW-0964">Secreted</keyword>